<keyword evidence="2" id="KW-0812">Transmembrane</keyword>
<sequence>MPALPLWGIVVLAIASALIIIGLLVCLFRCRRFPGSTVDPAEYTAKKQGFHSIVTTEATSTSNSTQEEKIAMRPTTPTPTTTTASSNSSQPCTPTTTTTSSCSILPSSAHAYSDEPLSEKHHEFDRSIKSNAPTNQSQSDQQSNHIHMSLPLLAPSTSFFADKIEMSPNEANPTFDLYSDKQANSNQSDFVSIHFPSNDAQVPSNDAQVPSNDAQVLSNDAQGDTECPAVFYDTIKSTLRQSVCRKKSPTKNIHINQLFESTSNHSSDNVSPTQRSSYLPSPASQQASPPAPHQPTCMEENAACSPPSNLVGNPNIDLSSPPFRQSMDPISQKEPADVVIGMESVRTVESRPVLEYNIDTMFAWPSTEGEYDDDDGDSDEDEGDKRQSISSVLQNNKSGDDTMSITSGSVHRLVRDSTVVDTDHRSLAARSIANSIRPSLHDMASWWPKEDPSVDQKGADHTRSQSPMMISSNQSISSSSITTKSTSKASIYTSSPKSTFSRATLNKFRIALANEESDEEEGSIEDHPAPEDNEFMAKEEEEKEKDAPSMAPPPAFMDTDIESPPPPPPLSSSPVSPVSPPSLFKGPYREDNEEPSISTRPTSTISAVSNQSARLISPIPELEAAPTAGVAATPSSPIRSSPRNSTLGTSSGNTDSVRRVLQSTWNPNRLSDQGSIASTRTALSQGMSPPGSINPRQLNQHLASLSIQTRLTNRPGLPTGFMNEDLLIANASMGPTPTVSFSSSTVRTMIPENDPIESHVGKKKTTTATMQPKAKQQKQKQPKEMAKAATVGATKDKQSFGTMRTGRQQRGSMPWNTEAAATKPNTNKKTPAQRERDRYLQSLKS</sequence>
<feature type="compositionally biased region" description="Polar residues" evidence="1">
    <location>
        <begin position="306"/>
        <end position="318"/>
    </location>
</feature>
<feature type="compositionally biased region" description="Low complexity" evidence="1">
    <location>
        <begin position="634"/>
        <end position="645"/>
    </location>
</feature>
<evidence type="ECO:0000256" key="1">
    <source>
        <dbReference type="SAM" id="MobiDB-lite"/>
    </source>
</evidence>
<feature type="region of interest" description="Disordered" evidence="1">
    <location>
        <begin position="56"/>
        <end position="104"/>
    </location>
</feature>
<dbReference type="OMA" id="KNIHINQ"/>
<dbReference type="EMBL" id="LT551273">
    <property type="protein sequence ID" value="SAL96784.1"/>
    <property type="molecule type" value="Genomic_DNA"/>
</dbReference>
<evidence type="ECO:0000313" key="4">
    <source>
        <dbReference type="Proteomes" id="UP000078561"/>
    </source>
</evidence>
<feature type="region of interest" description="Disordered" evidence="1">
    <location>
        <begin position="755"/>
        <end position="845"/>
    </location>
</feature>
<dbReference type="AlphaFoldDB" id="A0A163J2K0"/>
<evidence type="ECO:0000313" key="3">
    <source>
        <dbReference type="EMBL" id="SAL96784.1"/>
    </source>
</evidence>
<dbReference type="STRING" id="4829.A0A163J2K0"/>
<feature type="compositionally biased region" description="Polar residues" evidence="1">
    <location>
        <begin position="799"/>
        <end position="815"/>
    </location>
</feature>
<feature type="compositionally biased region" description="Low complexity" evidence="1">
    <location>
        <begin position="464"/>
        <end position="496"/>
    </location>
</feature>
<evidence type="ECO:0000256" key="2">
    <source>
        <dbReference type="SAM" id="Phobius"/>
    </source>
</evidence>
<dbReference type="OrthoDB" id="2287436at2759"/>
<feature type="region of interest" description="Disordered" evidence="1">
    <location>
        <begin position="447"/>
        <end position="496"/>
    </location>
</feature>
<reference evidence="3" key="1">
    <citation type="submission" date="2016-04" db="EMBL/GenBank/DDBJ databases">
        <authorList>
            <person name="Evans L.H."/>
            <person name="Alamgir A."/>
            <person name="Owens N."/>
            <person name="Weber N.D."/>
            <person name="Virtaneva K."/>
            <person name="Barbian K."/>
            <person name="Babar A."/>
            <person name="Rosenke K."/>
        </authorList>
    </citation>
    <scope>NUCLEOTIDE SEQUENCE [LARGE SCALE GENOMIC DNA]</scope>
    <source>
        <strain evidence="3">CBS 101.48</strain>
    </source>
</reference>
<dbReference type="InParanoid" id="A0A163J2K0"/>
<feature type="compositionally biased region" description="Low complexity" evidence="1">
    <location>
        <begin position="595"/>
        <end position="606"/>
    </location>
</feature>
<feature type="compositionally biased region" description="Polar residues" evidence="1">
    <location>
        <begin position="56"/>
        <end position="65"/>
    </location>
</feature>
<feature type="compositionally biased region" description="Polar residues" evidence="1">
    <location>
        <begin position="646"/>
        <end position="656"/>
    </location>
</feature>
<feature type="compositionally biased region" description="Acidic residues" evidence="1">
    <location>
        <begin position="369"/>
        <end position="382"/>
    </location>
</feature>
<feature type="transmembrane region" description="Helical" evidence="2">
    <location>
        <begin position="6"/>
        <end position="28"/>
    </location>
</feature>
<name>A0A163J2K0_ABSGL</name>
<feature type="compositionally biased region" description="Low complexity" evidence="1">
    <location>
        <begin position="74"/>
        <end position="104"/>
    </location>
</feature>
<dbReference type="Proteomes" id="UP000078561">
    <property type="component" value="Unassembled WGS sequence"/>
</dbReference>
<gene>
    <name evidence="3" type="primary">ABSGL_02208.1 scaffold 2846</name>
</gene>
<feature type="compositionally biased region" description="Basic and acidic residues" evidence="1">
    <location>
        <begin position="448"/>
        <end position="463"/>
    </location>
</feature>
<protein>
    <submittedName>
        <fullName evidence="3">Uncharacterized protein</fullName>
    </submittedName>
</protein>
<keyword evidence="2" id="KW-1133">Transmembrane helix</keyword>
<feature type="compositionally biased region" description="Polar residues" evidence="1">
    <location>
        <begin position="388"/>
        <end position="409"/>
    </location>
</feature>
<feature type="region of interest" description="Disordered" evidence="1">
    <location>
        <begin position="626"/>
        <end position="656"/>
    </location>
</feature>
<feature type="compositionally biased region" description="Polar residues" evidence="1">
    <location>
        <begin position="257"/>
        <end position="279"/>
    </location>
</feature>
<feature type="region of interest" description="Disordered" evidence="1">
    <location>
        <begin position="514"/>
        <end position="610"/>
    </location>
</feature>
<proteinExistence type="predicted"/>
<feature type="compositionally biased region" description="Basic and acidic residues" evidence="1">
    <location>
        <begin position="524"/>
        <end position="547"/>
    </location>
</feature>
<feature type="region of interest" description="Disordered" evidence="1">
    <location>
        <begin position="257"/>
        <end position="335"/>
    </location>
</feature>
<organism evidence="3">
    <name type="scientific">Absidia glauca</name>
    <name type="common">Pin mould</name>
    <dbReference type="NCBI Taxonomy" id="4829"/>
    <lineage>
        <taxon>Eukaryota</taxon>
        <taxon>Fungi</taxon>
        <taxon>Fungi incertae sedis</taxon>
        <taxon>Mucoromycota</taxon>
        <taxon>Mucoromycotina</taxon>
        <taxon>Mucoromycetes</taxon>
        <taxon>Mucorales</taxon>
        <taxon>Cunninghamellaceae</taxon>
        <taxon>Absidia</taxon>
    </lineage>
</organism>
<keyword evidence="4" id="KW-1185">Reference proteome</keyword>
<feature type="region of interest" description="Disordered" evidence="1">
    <location>
        <begin position="365"/>
        <end position="409"/>
    </location>
</feature>
<keyword evidence="2" id="KW-0472">Membrane</keyword>
<accession>A0A163J2K0</accession>